<organism evidence="5 6">
    <name type="scientific">Pedobacter flavus</name>
    <dbReference type="NCBI Taxonomy" id="3113906"/>
    <lineage>
        <taxon>Bacteria</taxon>
        <taxon>Pseudomonadati</taxon>
        <taxon>Bacteroidota</taxon>
        <taxon>Sphingobacteriia</taxon>
        <taxon>Sphingobacteriales</taxon>
        <taxon>Sphingobacteriaceae</taxon>
        <taxon>Pedobacter</taxon>
    </lineage>
</organism>
<evidence type="ECO:0000313" key="6">
    <source>
        <dbReference type="Proteomes" id="UP001337681"/>
    </source>
</evidence>
<evidence type="ECO:0000256" key="2">
    <source>
        <dbReference type="ARBA" id="ARBA00022825"/>
    </source>
</evidence>
<keyword evidence="3" id="KW-0732">Signal</keyword>
<dbReference type="Pfam" id="PF00326">
    <property type="entry name" value="Peptidase_S9"/>
    <property type="match status" value="1"/>
</dbReference>
<proteinExistence type="predicted"/>
<dbReference type="InterPro" id="IPR011659">
    <property type="entry name" value="WD40"/>
</dbReference>
<dbReference type="SUPFAM" id="SSF53474">
    <property type="entry name" value="alpha/beta-Hydrolases"/>
    <property type="match status" value="1"/>
</dbReference>
<feature type="chain" id="PRO_5045728049" evidence="3">
    <location>
        <begin position="21"/>
        <end position="656"/>
    </location>
</feature>
<dbReference type="SUPFAM" id="SSF82171">
    <property type="entry name" value="DPP6 N-terminal domain-like"/>
    <property type="match status" value="1"/>
</dbReference>
<name>A0ABU7H3R9_9SPHI</name>
<dbReference type="Proteomes" id="UP001337681">
    <property type="component" value="Unassembled WGS sequence"/>
</dbReference>
<dbReference type="EC" id="3.4.-.-" evidence="5"/>
<comment type="caution">
    <text evidence="5">The sequence shown here is derived from an EMBL/GenBank/DDBJ whole genome shotgun (WGS) entry which is preliminary data.</text>
</comment>
<feature type="signal peptide" evidence="3">
    <location>
        <begin position="1"/>
        <end position="20"/>
    </location>
</feature>
<sequence length="656" mass="72932">MIKKFIAVLIFISGTSFSQAQNNITVENIYTMPSVNSPVLSPKGDKLIYITNEPGKSNPQSLILLDLNTQKSETILNTGSDPQWSPDGQKIALRANLNGKSGIHVLNLNDKSTKFIAQINNSNHFLGHSANKNYAWSPDGKSIAFVSADLSSAPTVDPSAPKVIERILYKSRTSFSDNRLTKIYVANLENGEIKTLTQDIYDSHSITWSPDSKKIAYISNHTADPDANYNNDIFIVDIATSKIEQITKTPGTEHNPNWSPDGKYILYPATVRLRNTKDSSGEDMKLYTYEVATGKITCITQNLDERLDGAKWTNDSKSYYFGFPKNGKRVLYKGTLNSEIITPIVDENASVGRPTTGGNKIAFTKSTPSQPNEIYITSNEGKTVTQITQLSTNWLKDKTLAKNEDFWFQSHDGVKVHGFIAYPANVAKGVKIPVIHRIHGGPHGAFGFSYTDINEILVANGYAVISLNPRGSSGYGQKFTDGTYQAWGGGDYLDLMAGIDYALEKYPFLDANRMGVTGGSYGGFMTNWVVTQTDRYKAAVTSASVSNLISFYGTSIYPDLIETEFNGMPWDNYSLLWHFSPMAHIKNVKTPTLIIHGENDMDVPVTQAEEFFIGLKKLGVPTKFIRYQNEGHGFTQQKNRLHNNQQLLAWFNQYLK</sequence>
<dbReference type="EMBL" id="JAZDQU010000002">
    <property type="protein sequence ID" value="MEE1885899.1"/>
    <property type="molecule type" value="Genomic_DNA"/>
</dbReference>
<dbReference type="PANTHER" id="PTHR42776:SF4">
    <property type="entry name" value="ACYLAMINO-ACID-RELEASING ENZYME"/>
    <property type="match status" value="1"/>
</dbReference>
<keyword evidence="6" id="KW-1185">Reference proteome</keyword>
<dbReference type="GO" id="GO:0016787">
    <property type="term" value="F:hydrolase activity"/>
    <property type="evidence" value="ECO:0007669"/>
    <property type="project" value="UniProtKB-KW"/>
</dbReference>
<dbReference type="InterPro" id="IPR001375">
    <property type="entry name" value="Peptidase_S9_cat"/>
</dbReference>
<dbReference type="PANTHER" id="PTHR42776">
    <property type="entry name" value="SERINE PEPTIDASE S9 FAMILY MEMBER"/>
    <property type="match status" value="1"/>
</dbReference>
<evidence type="ECO:0000313" key="5">
    <source>
        <dbReference type="EMBL" id="MEE1885899.1"/>
    </source>
</evidence>
<evidence type="ECO:0000256" key="3">
    <source>
        <dbReference type="SAM" id="SignalP"/>
    </source>
</evidence>
<dbReference type="RefSeq" id="WP_330146790.1">
    <property type="nucleotide sequence ID" value="NZ_JAZDQU010000002.1"/>
</dbReference>
<dbReference type="Pfam" id="PF07676">
    <property type="entry name" value="PD40"/>
    <property type="match status" value="3"/>
</dbReference>
<keyword evidence="1 5" id="KW-0378">Hydrolase</keyword>
<dbReference type="Gene3D" id="3.40.50.1820">
    <property type="entry name" value="alpha/beta hydrolase"/>
    <property type="match status" value="1"/>
</dbReference>
<protein>
    <submittedName>
        <fullName evidence="5">S9 family peptidase</fullName>
        <ecNumber evidence="5">3.4.-.-</ecNumber>
    </submittedName>
</protein>
<gene>
    <name evidence="5" type="ORF">VRU49_10775</name>
</gene>
<keyword evidence="2" id="KW-0645">Protease</keyword>
<accession>A0ABU7H3R9</accession>
<dbReference type="InterPro" id="IPR029058">
    <property type="entry name" value="AB_hydrolase_fold"/>
</dbReference>
<evidence type="ECO:0000256" key="1">
    <source>
        <dbReference type="ARBA" id="ARBA00022801"/>
    </source>
</evidence>
<feature type="domain" description="Peptidase S9 prolyl oligopeptidase catalytic" evidence="4">
    <location>
        <begin position="455"/>
        <end position="656"/>
    </location>
</feature>
<dbReference type="Gene3D" id="2.120.10.30">
    <property type="entry name" value="TolB, C-terminal domain"/>
    <property type="match status" value="2"/>
</dbReference>
<keyword evidence="2" id="KW-0720">Serine protease</keyword>
<dbReference type="InterPro" id="IPR011042">
    <property type="entry name" value="6-blade_b-propeller_TolB-like"/>
</dbReference>
<evidence type="ECO:0000259" key="4">
    <source>
        <dbReference type="Pfam" id="PF00326"/>
    </source>
</evidence>
<reference evidence="5 6" key="1">
    <citation type="submission" date="2024-01" db="EMBL/GenBank/DDBJ databases">
        <title>Pedobacter sp. nov., isolated from oil-contaminated soil.</title>
        <authorList>
            <person name="Le N.T.T."/>
        </authorList>
    </citation>
    <scope>NUCLEOTIDE SEQUENCE [LARGE SCALE GENOMIC DNA]</scope>
    <source>
        <strain evidence="5 6">VNH31</strain>
    </source>
</reference>